<protein>
    <submittedName>
        <fullName evidence="2">Uncharacterized protein</fullName>
    </submittedName>
</protein>
<dbReference type="EMBL" id="JAGTXB010000001">
    <property type="protein sequence ID" value="MBS0025947.1"/>
    <property type="molecule type" value="Genomic_DNA"/>
</dbReference>
<dbReference type="RefSeq" id="WP_211971083.1">
    <property type="nucleotide sequence ID" value="NZ_CBFHAM010000027.1"/>
</dbReference>
<comment type="caution">
    <text evidence="2">The sequence shown here is derived from an EMBL/GenBank/DDBJ whole genome shotgun (WGS) entry which is preliminary data.</text>
</comment>
<keyword evidence="3" id="KW-1185">Reference proteome</keyword>
<gene>
    <name evidence="2" type="ORF">KE626_01355</name>
</gene>
<dbReference type="Proteomes" id="UP000676386">
    <property type="component" value="Unassembled WGS sequence"/>
</dbReference>
<evidence type="ECO:0000313" key="2">
    <source>
        <dbReference type="EMBL" id="MBS0025947.1"/>
    </source>
</evidence>
<organism evidence="2 3">
    <name type="scientific">Chitinophaga hostae</name>
    <dbReference type="NCBI Taxonomy" id="2831022"/>
    <lineage>
        <taxon>Bacteria</taxon>
        <taxon>Pseudomonadati</taxon>
        <taxon>Bacteroidota</taxon>
        <taxon>Chitinophagia</taxon>
        <taxon>Chitinophagales</taxon>
        <taxon>Chitinophagaceae</taxon>
        <taxon>Chitinophaga</taxon>
    </lineage>
</organism>
<name>A0ABS5IUQ0_9BACT</name>
<feature type="chain" id="PRO_5046937270" evidence="1">
    <location>
        <begin position="22"/>
        <end position="73"/>
    </location>
</feature>
<keyword evidence="1" id="KW-0732">Signal</keyword>
<proteinExistence type="predicted"/>
<reference evidence="2 3" key="1">
    <citation type="submission" date="2021-04" db="EMBL/GenBank/DDBJ databases">
        <title>Chitinophaga sp. nov., isolated from the rhizosphere soil.</title>
        <authorList>
            <person name="He S."/>
        </authorList>
    </citation>
    <scope>NUCLEOTIDE SEQUENCE [LARGE SCALE GENOMIC DNA]</scope>
    <source>
        <strain evidence="2 3">2R12</strain>
    </source>
</reference>
<sequence length="73" mass="7348">MIKKAFTGAAAILLLAGVAFAQEKTTGKATDKSAKKECSAATCKTAAKGKSCCQQPSKTGSLRLAAAKTKAKG</sequence>
<evidence type="ECO:0000256" key="1">
    <source>
        <dbReference type="SAM" id="SignalP"/>
    </source>
</evidence>
<feature type="signal peptide" evidence="1">
    <location>
        <begin position="1"/>
        <end position="21"/>
    </location>
</feature>
<accession>A0ABS5IUQ0</accession>
<evidence type="ECO:0000313" key="3">
    <source>
        <dbReference type="Proteomes" id="UP000676386"/>
    </source>
</evidence>